<comment type="caution">
    <text evidence="1">The sequence shown here is derived from an EMBL/GenBank/DDBJ whole genome shotgun (WGS) entry which is preliminary data.</text>
</comment>
<reference evidence="1 2" key="1">
    <citation type="submission" date="2017-12" db="EMBL/GenBank/DDBJ databases">
        <title>Gene loss provides genomic basis for host adaptation in cereal stripe rust fungi.</title>
        <authorList>
            <person name="Xia C."/>
        </authorList>
    </citation>
    <scope>NUCLEOTIDE SEQUENCE [LARGE SCALE GENOMIC DNA]</scope>
    <source>
        <strain evidence="1 2">93TX-2</strain>
    </source>
</reference>
<reference evidence="2" key="3">
    <citation type="journal article" date="2018" name="Mol. Plant Microbe Interact.">
        <title>Genome sequence resources for the wheat stripe rust pathogen (Puccinia striiformis f. sp. tritici) and the barley stripe rust pathogen (Puccinia striiformis f. sp. hordei).</title>
        <authorList>
            <person name="Xia C."/>
            <person name="Wang M."/>
            <person name="Yin C."/>
            <person name="Cornejo O.E."/>
            <person name="Hulbert S.H."/>
            <person name="Chen X."/>
        </authorList>
    </citation>
    <scope>NUCLEOTIDE SEQUENCE [LARGE SCALE GENOMIC DNA]</scope>
    <source>
        <strain evidence="2">93TX-2</strain>
    </source>
</reference>
<evidence type="ECO:0000313" key="2">
    <source>
        <dbReference type="Proteomes" id="UP000238274"/>
    </source>
</evidence>
<accession>A0A2S4WKT8</accession>
<dbReference type="AlphaFoldDB" id="A0A2S4WKT8"/>
<evidence type="ECO:0000313" key="1">
    <source>
        <dbReference type="EMBL" id="POW22354.1"/>
    </source>
</evidence>
<gene>
    <name evidence="1" type="ORF">PSHT_01321</name>
</gene>
<name>A0A2S4WKT8_9BASI</name>
<keyword evidence="2" id="KW-1185">Reference proteome</keyword>
<proteinExistence type="predicted"/>
<dbReference type="EMBL" id="PKSM01000010">
    <property type="protein sequence ID" value="POW22354.1"/>
    <property type="molecule type" value="Genomic_DNA"/>
</dbReference>
<reference evidence="2" key="2">
    <citation type="journal article" date="2018" name="BMC Genomics">
        <title>Genomic insights into host adaptation between the wheat stripe rust pathogen (Puccinia striiformis f. sp. tritici) and the barley stripe rust pathogen (Puccinia striiformis f. sp. hordei).</title>
        <authorList>
            <person name="Xia C."/>
            <person name="Wang M."/>
            <person name="Yin C."/>
            <person name="Cornejo O.E."/>
            <person name="Hulbert S.H."/>
            <person name="Chen X."/>
        </authorList>
    </citation>
    <scope>NUCLEOTIDE SEQUENCE [LARGE SCALE GENOMIC DNA]</scope>
    <source>
        <strain evidence="2">93TX-2</strain>
    </source>
</reference>
<organism evidence="1 2">
    <name type="scientific">Puccinia striiformis</name>
    <dbReference type="NCBI Taxonomy" id="27350"/>
    <lineage>
        <taxon>Eukaryota</taxon>
        <taxon>Fungi</taxon>
        <taxon>Dikarya</taxon>
        <taxon>Basidiomycota</taxon>
        <taxon>Pucciniomycotina</taxon>
        <taxon>Pucciniomycetes</taxon>
        <taxon>Pucciniales</taxon>
        <taxon>Pucciniaceae</taxon>
        <taxon>Puccinia</taxon>
    </lineage>
</organism>
<protein>
    <submittedName>
        <fullName evidence="1">Uncharacterized protein</fullName>
    </submittedName>
</protein>
<sequence length="105" mass="11860">MFNGCTESGYNSPTGRVGINFHVKESRLTIHVEQFRPQVSMASIMIALLISPQISTHAGRVSFSSHAYLKFISNKLINLPKNHQLVRIAILHRKTMTDELPRDKS</sequence>
<dbReference type="VEuPathDB" id="FungiDB:PSHT_01321"/>
<dbReference type="Proteomes" id="UP000238274">
    <property type="component" value="Unassembled WGS sequence"/>
</dbReference>